<dbReference type="GO" id="GO:0016740">
    <property type="term" value="F:transferase activity"/>
    <property type="evidence" value="ECO:0007669"/>
    <property type="project" value="UniProtKB-KW"/>
</dbReference>
<dbReference type="PANTHER" id="PTHR43179">
    <property type="entry name" value="RHAMNOSYLTRANSFERASE WBBL"/>
    <property type="match status" value="1"/>
</dbReference>
<dbReference type="Proteomes" id="UP000280008">
    <property type="component" value="Unassembled WGS sequence"/>
</dbReference>
<dbReference type="OrthoDB" id="9771846at2"/>
<accession>A0A495IBS8</accession>
<evidence type="ECO:0000313" key="1">
    <source>
        <dbReference type="EMBL" id="RKR72938.1"/>
    </source>
</evidence>
<sequence length="306" mass="33000">MRPVTVVVVSYGSAALLRENLAPLTRSAPHLSVVVVDNRTDDAERALLVALAAGEGWATVLPDSNTGFGGGMNLGVARALDDGADRLLLLNPDATVDQASVEGLAAVVDEEALTLAAPRILRPDGSVWFAGSDLYLADGRIRSRRRRLDGAEVEEWLSGACLMLSRELWEVTGGFDEGYFLYWEDVDLSHRVRAAGGALRVVEEATAVHAQGGTQGSAGAHGAGEAKSATYYRYNIRNRLLFAARHLDTPTLVAWRRLTPRVAWEVLLQGGRRQFVTSPGTLLVGLRAVLEGRGIAAQELRRRARP</sequence>
<evidence type="ECO:0000313" key="2">
    <source>
        <dbReference type="Proteomes" id="UP000280008"/>
    </source>
</evidence>
<organism evidence="1 2">
    <name type="scientific">Frondihabitans australicus</name>
    <dbReference type="NCBI Taxonomy" id="386892"/>
    <lineage>
        <taxon>Bacteria</taxon>
        <taxon>Bacillati</taxon>
        <taxon>Actinomycetota</taxon>
        <taxon>Actinomycetes</taxon>
        <taxon>Micrococcales</taxon>
        <taxon>Microbacteriaceae</taxon>
        <taxon>Frondihabitans</taxon>
    </lineage>
</organism>
<gene>
    <name evidence="1" type="ORF">C8E83_0019</name>
</gene>
<keyword evidence="2" id="KW-1185">Reference proteome</keyword>
<keyword evidence="1" id="KW-0808">Transferase</keyword>
<proteinExistence type="predicted"/>
<dbReference type="Gene3D" id="3.90.550.10">
    <property type="entry name" value="Spore Coat Polysaccharide Biosynthesis Protein SpsA, Chain A"/>
    <property type="match status" value="1"/>
</dbReference>
<dbReference type="SUPFAM" id="SSF53448">
    <property type="entry name" value="Nucleotide-diphospho-sugar transferases"/>
    <property type="match status" value="1"/>
</dbReference>
<comment type="caution">
    <text evidence="1">The sequence shown here is derived from an EMBL/GenBank/DDBJ whole genome shotgun (WGS) entry which is preliminary data.</text>
</comment>
<reference evidence="1 2" key="1">
    <citation type="submission" date="2018-10" db="EMBL/GenBank/DDBJ databases">
        <title>Sequencing the genomes of 1000 actinobacteria strains.</title>
        <authorList>
            <person name="Klenk H.-P."/>
        </authorList>
    </citation>
    <scope>NUCLEOTIDE SEQUENCE [LARGE SCALE GENOMIC DNA]</scope>
    <source>
        <strain evidence="1 2">DSM 17894</strain>
    </source>
</reference>
<dbReference type="EMBL" id="RBKS01000001">
    <property type="protein sequence ID" value="RKR72938.1"/>
    <property type="molecule type" value="Genomic_DNA"/>
</dbReference>
<dbReference type="PANTHER" id="PTHR43179:SF7">
    <property type="entry name" value="RHAMNOSYLTRANSFERASE WBBL"/>
    <property type="match status" value="1"/>
</dbReference>
<dbReference type="AlphaFoldDB" id="A0A495IBS8"/>
<name>A0A495IBS8_9MICO</name>
<dbReference type="Pfam" id="PF13641">
    <property type="entry name" value="Glyco_tranf_2_3"/>
    <property type="match status" value="1"/>
</dbReference>
<protein>
    <submittedName>
        <fullName evidence="1">GT2 family glycosyltransferase</fullName>
    </submittedName>
</protein>
<dbReference type="RefSeq" id="WP_121367860.1">
    <property type="nucleotide sequence ID" value="NZ_RBKS01000001.1"/>
</dbReference>
<dbReference type="InterPro" id="IPR029044">
    <property type="entry name" value="Nucleotide-diphossugar_trans"/>
</dbReference>